<evidence type="ECO:0000256" key="6">
    <source>
        <dbReference type="SAM" id="MobiDB-lite"/>
    </source>
</evidence>
<dbReference type="AlphaFoldDB" id="A0AAD9Z1W0"/>
<evidence type="ECO:0000256" key="5">
    <source>
        <dbReference type="ARBA" id="ARBA00023136"/>
    </source>
</evidence>
<protein>
    <recommendedName>
        <fullName evidence="10">MFS general substrate transporter</fullName>
    </recommendedName>
</protein>
<feature type="transmembrane region" description="Helical" evidence="7">
    <location>
        <begin position="272"/>
        <end position="293"/>
    </location>
</feature>
<name>A0AAD9Z1W0_9LECA</name>
<dbReference type="GO" id="GO:0008506">
    <property type="term" value="F:sucrose:proton symporter activity"/>
    <property type="evidence" value="ECO:0007669"/>
    <property type="project" value="TreeGrafter"/>
</dbReference>
<dbReference type="PANTHER" id="PTHR19432:SF35">
    <property type="entry name" value="SOLUTE CARRIER FAMILY 45 MEMBER 3 ISOFORM X1"/>
    <property type="match status" value="1"/>
</dbReference>
<feature type="transmembrane region" description="Helical" evidence="7">
    <location>
        <begin position="359"/>
        <end position="377"/>
    </location>
</feature>
<organism evidence="8 9">
    <name type="scientific">Lepraria neglecta</name>
    <dbReference type="NCBI Taxonomy" id="209136"/>
    <lineage>
        <taxon>Eukaryota</taxon>
        <taxon>Fungi</taxon>
        <taxon>Dikarya</taxon>
        <taxon>Ascomycota</taxon>
        <taxon>Pezizomycotina</taxon>
        <taxon>Lecanoromycetes</taxon>
        <taxon>OSLEUM clade</taxon>
        <taxon>Lecanoromycetidae</taxon>
        <taxon>Lecanorales</taxon>
        <taxon>Lecanorineae</taxon>
        <taxon>Stereocaulaceae</taxon>
        <taxon>Lepraria</taxon>
    </lineage>
</organism>
<evidence type="ECO:0000256" key="1">
    <source>
        <dbReference type="ARBA" id="ARBA00004141"/>
    </source>
</evidence>
<feature type="transmembrane region" description="Helical" evidence="7">
    <location>
        <begin position="78"/>
        <end position="98"/>
    </location>
</feature>
<comment type="caution">
    <text evidence="8">The sequence shown here is derived from an EMBL/GenBank/DDBJ whole genome shotgun (WGS) entry which is preliminary data.</text>
</comment>
<feature type="transmembrane region" description="Helical" evidence="7">
    <location>
        <begin position="6"/>
        <end position="26"/>
    </location>
</feature>
<evidence type="ECO:0000256" key="4">
    <source>
        <dbReference type="ARBA" id="ARBA00022989"/>
    </source>
</evidence>
<keyword evidence="2" id="KW-0813">Transport</keyword>
<gene>
    <name evidence="8" type="ORF">OEA41_008649</name>
</gene>
<evidence type="ECO:0000256" key="2">
    <source>
        <dbReference type="ARBA" id="ARBA00022448"/>
    </source>
</evidence>
<proteinExistence type="predicted"/>
<feature type="transmembrane region" description="Helical" evidence="7">
    <location>
        <begin position="156"/>
        <end position="178"/>
    </location>
</feature>
<evidence type="ECO:0008006" key="10">
    <source>
        <dbReference type="Google" id="ProtNLM"/>
    </source>
</evidence>
<dbReference type="EMBL" id="JASNWA010000009">
    <property type="protein sequence ID" value="KAK3169266.1"/>
    <property type="molecule type" value="Genomic_DNA"/>
</dbReference>
<keyword evidence="3 7" id="KW-0812">Transmembrane</keyword>
<keyword evidence="4 7" id="KW-1133">Transmembrane helix</keyword>
<reference evidence="8" key="1">
    <citation type="submission" date="2022-11" db="EMBL/GenBank/DDBJ databases">
        <title>Chromosomal genome sequence assembly and mating type (MAT) locus characterization of the leprose asexual lichenized fungus Lepraria neglecta (Nyl.) Erichsen.</title>
        <authorList>
            <person name="Allen J.L."/>
            <person name="Pfeffer B."/>
        </authorList>
    </citation>
    <scope>NUCLEOTIDE SEQUENCE</scope>
    <source>
        <strain evidence="8">Allen 5258</strain>
    </source>
</reference>
<dbReference type="InterPro" id="IPR036259">
    <property type="entry name" value="MFS_trans_sf"/>
</dbReference>
<dbReference type="SUPFAM" id="SSF103473">
    <property type="entry name" value="MFS general substrate transporter"/>
    <property type="match status" value="1"/>
</dbReference>
<feature type="transmembrane region" description="Helical" evidence="7">
    <location>
        <begin position="383"/>
        <end position="407"/>
    </location>
</feature>
<evidence type="ECO:0000313" key="9">
    <source>
        <dbReference type="Proteomes" id="UP001276659"/>
    </source>
</evidence>
<keyword evidence="9" id="KW-1185">Reference proteome</keyword>
<dbReference type="Proteomes" id="UP001276659">
    <property type="component" value="Unassembled WGS sequence"/>
</dbReference>
<comment type="subcellular location">
    <subcellularLocation>
        <location evidence="1">Membrane</location>
        <topology evidence="1">Multi-pass membrane protein</topology>
    </subcellularLocation>
</comment>
<accession>A0AAD9Z1W0</accession>
<feature type="transmembrane region" description="Helical" evidence="7">
    <location>
        <begin position="124"/>
        <end position="144"/>
    </location>
</feature>
<evidence type="ECO:0000256" key="3">
    <source>
        <dbReference type="ARBA" id="ARBA00022692"/>
    </source>
</evidence>
<feature type="transmembrane region" description="Helical" evidence="7">
    <location>
        <begin position="222"/>
        <end position="244"/>
    </location>
</feature>
<feature type="transmembrane region" description="Helical" evidence="7">
    <location>
        <begin position="484"/>
        <end position="504"/>
    </location>
</feature>
<dbReference type="PANTHER" id="PTHR19432">
    <property type="entry name" value="SUGAR TRANSPORTER"/>
    <property type="match status" value="1"/>
</dbReference>
<keyword evidence="5 7" id="KW-0472">Membrane</keyword>
<feature type="region of interest" description="Disordered" evidence="6">
    <location>
        <begin position="519"/>
        <end position="541"/>
    </location>
</feature>
<dbReference type="GO" id="GO:0005886">
    <property type="term" value="C:plasma membrane"/>
    <property type="evidence" value="ECO:0007669"/>
    <property type="project" value="TreeGrafter"/>
</dbReference>
<evidence type="ECO:0000313" key="8">
    <source>
        <dbReference type="EMBL" id="KAK3169266.1"/>
    </source>
</evidence>
<feature type="transmembrane region" description="Helical" evidence="7">
    <location>
        <begin position="449"/>
        <end position="472"/>
    </location>
</feature>
<sequence>MSKSLLAFVWIAGPLTGVLVQPYVGIRSDNSRSKWGKRIPFMLSGAFATAIAFIALAWAREIVHGFLGLFGASPMSHGVQVCTIIWATVFVYVLDFAINAVQAGIRAFIVDNAPTHQQEDANAWAGRITGVGNIIAFVSGYVNLPKVFPWLGRTQFQVLSVIACFSLCSTVLISSLYIRERDPRLEGHPPNSNPGILAFFRQVFNATLRLPPQIRKVCEAQFFAWMGWFGFLFYMTTYIGQLYVNPYFAAHPNLTPDEIEKEWEEATRIGTFAFLIYAIISFSANILLPFFIVPSYRASEPTIKTPSSGHQNTPGTPGHLSASMSTYFLPHPSPSASLHACLRRLLDLVQIKWLTLRRAWLLSQIFFALCMFFTFFIRTPTQATVLTGFVGIPWALSLWAPFALISAEISKRDTNARREGIRNCGRNNSIDGEGGAVGRHKDQAGVILGLHNVAVSAPQIVATLVSSLIFKLTQKPRGVPYDDSVGWVLRFGGVAALAAAFFIWRIDEEAEVAKKYHRVGKDTGDGGSPEEGQGLRHEEAV</sequence>
<dbReference type="Pfam" id="PF13347">
    <property type="entry name" value="MFS_2"/>
    <property type="match status" value="1"/>
</dbReference>
<feature type="transmembrane region" description="Helical" evidence="7">
    <location>
        <begin position="38"/>
        <end position="58"/>
    </location>
</feature>
<evidence type="ECO:0000256" key="7">
    <source>
        <dbReference type="SAM" id="Phobius"/>
    </source>
</evidence>